<dbReference type="Gene3D" id="3.30.710.10">
    <property type="entry name" value="Potassium Channel Kv1.1, Chain A"/>
    <property type="match status" value="1"/>
</dbReference>
<feature type="non-terminal residue" evidence="2">
    <location>
        <position position="1"/>
    </location>
</feature>
<name>A0AAV5WM94_9BILA</name>
<dbReference type="Pfam" id="PF00651">
    <property type="entry name" value="BTB"/>
    <property type="match status" value="1"/>
</dbReference>
<accession>A0AAV5WM94</accession>
<dbReference type="InterPro" id="IPR011333">
    <property type="entry name" value="SKP1/BTB/POZ_sf"/>
</dbReference>
<evidence type="ECO:0000313" key="2">
    <source>
        <dbReference type="EMBL" id="GMT33101.1"/>
    </source>
</evidence>
<dbReference type="Proteomes" id="UP001432322">
    <property type="component" value="Unassembled WGS sequence"/>
</dbReference>
<proteinExistence type="predicted"/>
<dbReference type="AlphaFoldDB" id="A0AAV5WM94"/>
<evidence type="ECO:0000259" key="1">
    <source>
        <dbReference type="Pfam" id="PF00651"/>
    </source>
</evidence>
<sequence>FQLKESMIGLASQSAHLFLSLEQSGWSMSLSDDRRSLDFSLETDDQRLSRVDLKLIKEDDATVISQVVIPSYPGVPRPIRIDGFYSVVFGSEEEPILMCSKTNWWIQESANVYRMEIRLYFDDDSSPHSLTPIVSSSLDVGSTRIGVSKELLGIQSNYFCNLFYGDFAEKKKDKYELKKVDEKACLNFIKSIHERTWAYSSVDDAMIALELADGFEMTLINNRMLPYLKTCSISKEGVRELLVLVGRSPINKEFARLIVDACRSTSECVSLVNECSSDLPMATSLLVLSEAHRKAIEERDESEIAIQNSLRDRERKAPVTLRCLEEDGTMMRKKILCLYWLRKEHDLGYPQPIVEEGFHWPDLWEHVPSGFNTVRIEGHDYTRDVYQDPLLLCYPDADSIVQADAYRS</sequence>
<dbReference type="PANTHER" id="PTHR22744:SF14">
    <property type="entry name" value="BTB DOMAIN-CONTAINING PROTEIN-RELATED"/>
    <property type="match status" value="1"/>
</dbReference>
<comment type="caution">
    <text evidence="2">The sequence shown here is derived from an EMBL/GenBank/DDBJ whole genome shotgun (WGS) entry which is preliminary data.</text>
</comment>
<organism evidence="2 3">
    <name type="scientific">Pristionchus fissidentatus</name>
    <dbReference type="NCBI Taxonomy" id="1538716"/>
    <lineage>
        <taxon>Eukaryota</taxon>
        <taxon>Metazoa</taxon>
        <taxon>Ecdysozoa</taxon>
        <taxon>Nematoda</taxon>
        <taxon>Chromadorea</taxon>
        <taxon>Rhabditida</taxon>
        <taxon>Rhabditina</taxon>
        <taxon>Diplogasteromorpha</taxon>
        <taxon>Diplogasteroidea</taxon>
        <taxon>Neodiplogasteridae</taxon>
        <taxon>Pristionchus</taxon>
    </lineage>
</organism>
<evidence type="ECO:0000313" key="3">
    <source>
        <dbReference type="Proteomes" id="UP001432322"/>
    </source>
</evidence>
<dbReference type="EMBL" id="BTSY01000006">
    <property type="protein sequence ID" value="GMT33101.1"/>
    <property type="molecule type" value="Genomic_DNA"/>
</dbReference>
<dbReference type="PANTHER" id="PTHR22744">
    <property type="entry name" value="HELIX LOOP HELIX PROTEIN 21-RELATED"/>
    <property type="match status" value="1"/>
</dbReference>
<dbReference type="InterPro" id="IPR000210">
    <property type="entry name" value="BTB/POZ_dom"/>
</dbReference>
<reference evidence="2" key="1">
    <citation type="submission" date="2023-10" db="EMBL/GenBank/DDBJ databases">
        <title>Genome assembly of Pristionchus species.</title>
        <authorList>
            <person name="Yoshida K."/>
            <person name="Sommer R.J."/>
        </authorList>
    </citation>
    <scope>NUCLEOTIDE SEQUENCE</scope>
    <source>
        <strain evidence="2">RS5133</strain>
    </source>
</reference>
<feature type="domain" description="BTB" evidence="1">
    <location>
        <begin position="138"/>
        <end position="228"/>
    </location>
</feature>
<gene>
    <name evidence="2" type="ORF">PFISCL1PPCAC_24398</name>
</gene>
<keyword evidence="3" id="KW-1185">Reference proteome</keyword>
<protein>
    <recommendedName>
        <fullName evidence="1">BTB domain-containing protein</fullName>
    </recommendedName>
</protein>
<dbReference type="SUPFAM" id="SSF54695">
    <property type="entry name" value="POZ domain"/>
    <property type="match status" value="1"/>
</dbReference>